<evidence type="ECO:0000313" key="1">
    <source>
        <dbReference type="Proteomes" id="UP000887565"/>
    </source>
</evidence>
<reference evidence="2" key="1">
    <citation type="submission" date="2022-11" db="UniProtKB">
        <authorList>
            <consortium name="WormBaseParasite"/>
        </authorList>
    </citation>
    <scope>IDENTIFICATION</scope>
</reference>
<name>A0A915KZH5_ROMCU</name>
<sequence length="62" mass="7031">MRYCLYNHVNVDHSTKSLGLKWHPSKLPTIKGSKQNTSSSTDNRKIEPYNDAAICARVIDRA</sequence>
<dbReference type="WBParaSite" id="nRc.2.0.1.t43864-RA">
    <property type="protein sequence ID" value="nRc.2.0.1.t43864-RA"/>
    <property type="gene ID" value="nRc.2.0.1.g43864"/>
</dbReference>
<dbReference type="AlphaFoldDB" id="A0A915KZH5"/>
<organism evidence="1 2">
    <name type="scientific">Romanomermis culicivorax</name>
    <name type="common">Nematode worm</name>
    <dbReference type="NCBI Taxonomy" id="13658"/>
    <lineage>
        <taxon>Eukaryota</taxon>
        <taxon>Metazoa</taxon>
        <taxon>Ecdysozoa</taxon>
        <taxon>Nematoda</taxon>
        <taxon>Enoplea</taxon>
        <taxon>Dorylaimia</taxon>
        <taxon>Mermithida</taxon>
        <taxon>Mermithoidea</taxon>
        <taxon>Mermithidae</taxon>
        <taxon>Romanomermis</taxon>
    </lineage>
</organism>
<evidence type="ECO:0000313" key="2">
    <source>
        <dbReference type="WBParaSite" id="nRc.2.0.1.t43864-RA"/>
    </source>
</evidence>
<keyword evidence="1" id="KW-1185">Reference proteome</keyword>
<accession>A0A915KZH5</accession>
<protein>
    <submittedName>
        <fullName evidence="2">Uncharacterized protein</fullName>
    </submittedName>
</protein>
<proteinExistence type="predicted"/>
<dbReference type="Proteomes" id="UP000887565">
    <property type="component" value="Unplaced"/>
</dbReference>